<feature type="domain" description="DUF695" evidence="1">
    <location>
        <begin position="215"/>
        <end position="318"/>
    </location>
</feature>
<accession>A0A9W6KK92</accession>
<name>A0A9W6KK92_9ACTN</name>
<proteinExistence type="predicted"/>
<comment type="caution">
    <text evidence="2">The sequence shown here is derived from an EMBL/GenBank/DDBJ whole genome shotgun (WGS) entry which is preliminary data.</text>
</comment>
<evidence type="ECO:0000259" key="1">
    <source>
        <dbReference type="Pfam" id="PF05117"/>
    </source>
</evidence>
<reference evidence="2" key="2">
    <citation type="submission" date="2023-01" db="EMBL/GenBank/DDBJ databases">
        <authorList>
            <person name="Sun Q."/>
            <person name="Evtushenko L."/>
        </authorList>
    </citation>
    <scope>NUCLEOTIDE SEQUENCE</scope>
    <source>
        <strain evidence="2">VKM Ac-1321</strain>
    </source>
</reference>
<evidence type="ECO:0000313" key="2">
    <source>
        <dbReference type="EMBL" id="GLL02527.1"/>
    </source>
</evidence>
<dbReference type="Pfam" id="PF05117">
    <property type="entry name" value="DUF695"/>
    <property type="match status" value="1"/>
</dbReference>
<reference evidence="2" key="1">
    <citation type="journal article" date="2014" name="Int. J. Syst. Evol. Microbiol.">
        <title>Complete genome sequence of Corynebacterium casei LMG S-19264T (=DSM 44701T), isolated from a smear-ripened cheese.</title>
        <authorList>
            <consortium name="US DOE Joint Genome Institute (JGI-PGF)"/>
            <person name="Walter F."/>
            <person name="Albersmeier A."/>
            <person name="Kalinowski J."/>
            <person name="Ruckert C."/>
        </authorList>
    </citation>
    <scope>NUCLEOTIDE SEQUENCE</scope>
    <source>
        <strain evidence="2">VKM Ac-1321</strain>
    </source>
</reference>
<organism evidence="2 3">
    <name type="scientific">Dactylosporangium matsuzakiense</name>
    <dbReference type="NCBI Taxonomy" id="53360"/>
    <lineage>
        <taxon>Bacteria</taxon>
        <taxon>Bacillati</taxon>
        <taxon>Actinomycetota</taxon>
        <taxon>Actinomycetes</taxon>
        <taxon>Micromonosporales</taxon>
        <taxon>Micromonosporaceae</taxon>
        <taxon>Dactylosporangium</taxon>
    </lineage>
</organism>
<protein>
    <recommendedName>
        <fullName evidence="1">DUF695 domain-containing protein</fullName>
    </recommendedName>
</protein>
<dbReference type="AlphaFoldDB" id="A0A9W6KK92"/>
<keyword evidence="3" id="KW-1185">Reference proteome</keyword>
<sequence length="355" mass="39088">MVFGRSKRNSGDSSAIVDFWTWWPTVRADVEAAIASGDWAVLTPQFSRRVEDIHPGLEWEFARGTDARHALVVSAAGVAELRPVAARWGAAAPPADSTWEYHTARQPDPDILSNTIGLGDGVQLDLTQLRFAFRREEDSPELSVVAYHPGFRILNDEARGRVTFLTLDWLLGENGVEEWIGDIAWESTPPPGAAEPGELAAAVAALREEHRTPQWVLLRAELPDGCPLIATVQRPLRPVRWPRFDTHVAVSLPYQHQDFAGLPEAESLAALREFEDTALTTAAGPDGVLLAHETSKGTRTLHYYVDADSPAADDLAEAAGWWKDGRARVERHFDPSLERIGRLRLRPAPPEAGSV</sequence>
<evidence type="ECO:0000313" key="3">
    <source>
        <dbReference type="Proteomes" id="UP001143480"/>
    </source>
</evidence>
<gene>
    <name evidence="2" type="ORF">GCM10017581_042690</name>
</gene>
<dbReference type="EMBL" id="BSFP01000024">
    <property type="protein sequence ID" value="GLL02527.1"/>
    <property type="molecule type" value="Genomic_DNA"/>
</dbReference>
<dbReference type="InterPro" id="IPR016097">
    <property type="entry name" value="DUF695"/>
</dbReference>
<dbReference type="Proteomes" id="UP001143480">
    <property type="component" value="Unassembled WGS sequence"/>
</dbReference>
<dbReference type="RefSeq" id="WP_261960540.1">
    <property type="nucleotide sequence ID" value="NZ_BAAAXA010000001.1"/>
</dbReference>